<accession>A0A7R8V0Q9</accession>
<dbReference type="InParanoid" id="A0A7R8V0Q9"/>
<gene>
    <name evidence="3" type="ORF">HERILL_LOCUS12996</name>
</gene>
<reference evidence="3 4" key="1">
    <citation type="submission" date="2020-11" db="EMBL/GenBank/DDBJ databases">
        <authorList>
            <person name="Wallbank WR R."/>
            <person name="Pardo Diaz C."/>
            <person name="Kozak K."/>
            <person name="Martin S."/>
            <person name="Jiggins C."/>
            <person name="Moest M."/>
            <person name="Warren A I."/>
            <person name="Generalovic N T."/>
            <person name="Byers J.R.P. K."/>
            <person name="Montejo-Kovacevich G."/>
            <person name="Yen C E."/>
        </authorList>
    </citation>
    <scope>NUCLEOTIDE SEQUENCE [LARGE SCALE GENOMIC DNA]</scope>
</reference>
<dbReference type="EMBL" id="LR899013">
    <property type="protein sequence ID" value="CAD7090518.1"/>
    <property type="molecule type" value="Genomic_DNA"/>
</dbReference>
<keyword evidence="4" id="KW-1185">Reference proteome</keyword>
<keyword evidence="2" id="KW-0472">Membrane</keyword>
<proteinExistence type="predicted"/>
<evidence type="ECO:0000313" key="3">
    <source>
        <dbReference type="EMBL" id="CAD7090518.1"/>
    </source>
</evidence>
<dbReference type="Proteomes" id="UP000594454">
    <property type="component" value="Chromosome 5"/>
</dbReference>
<name>A0A7R8V0Q9_HERIL</name>
<dbReference type="OrthoDB" id="6341359at2759"/>
<evidence type="ECO:0000256" key="2">
    <source>
        <dbReference type="SAM" id="Phobius"/>
    </source>
</evidence>
<dbReference type="AlphaFoldDB" id="A0A7R8V0Q9"/>
<keyword evidence="2" id="KW-0812">Transmembrane</keyword>
<organism evidence="3 4">
    <name type="scientific">Hermetia illucens</name>
    <name type="common">Black soldier fly</name>
    <dbReference type="NCBI Taxonomy" id="343691"/>
    <lineage>
        <taxon>Eukaryota</taxon>
        <taxon>Metazoa</taxon>
        <taxon>Ecdysozoa</taxon>
        <taxon>Arthropoda</taxon>
        <taxon>Hexapoda</taxon>
        <taxon>Insecta</taxon>
        <taxon>Pterygota</taxon>
        <taxon>Neoptera</taxon>
        <taxon>Endopterygota</taxon>
        <taxon>Diptera</taxon>
        <taxon>Brachycera</taxon>
        <taxon>Stratiomyomorpha</taxon>
        <taxon>Stratiomyidae</taxon>
        <taxon>Hermetiinae</taxon>
        <taxon>Hermetia</taxon>
    </lineage>
</organism>
<sequence length="396" mass="43455">MACTNCGVVGPPPDMILSMPPPPLPSFLLPRSAIVALSGNESQPCFAAFMCEPNPRPREGGIEFIELAGKGGHITMANTWLFVLISSCVGVLVLGTLLAVILMKCRDYSFSYHESNLKQSSMPALGEPSKSNPFLSGGMLYPCASNRDSLQQQLANDNRLLWATLTPHGTRHFVSEFPAQESHYEVVDYKAKPQTAKPSGRDTLKRVPVKSFDNNGFVDYDYEDPTPLMDSYHDDLDSGYQEPHEVIGTLSRSSPRPLVSSPTRIENPNIPPLNMYPHNRNPNGTLNKKTTLSRRISDASSYSAAGITELIDADPSFQTLLNVRLVRSDYVDKWQTTFWGTLCSGSGLNLRRPCNASLDIVGVHPSLLRCELLPKSPGSNEGVKTPNFKTLTVKSN</sequence>
<protein>
    <submittedName>
        <fullName evidence="3">Uncharacterized protein</fullName>
    </submittedName>
</protein>
<dbReference type="FunCoup" id="A0A7R8V0Q9">
    <property type="interactions" value="4"/>
</dbReference>
<keyword evidence="2" id="KW-1133">Transmembrane helix</keyword>
<feature type="region of interest" description="Disordered" evidence="1">
    <location>
        <begin position="250"/>
        <end position="288"/>
    </location>
</feature>
<feature type="compositionally biased region" description="Low complexity" evidence="1">
    <location>
        <begin position="250"/>
        <end position="264"/>
    </location>
</feature>
<evidence type="ECO:0000313" key="4">
    <source>
        <dbReference type="Proteomes" id="UP000594454"/>
    </source>
</evidence>
<evidence type="ECO:0000256" key="1">
    <source>
        <dbReference type="SAM" id="MobiDB-lite"/>
    </source>
</evidence>
<feature type="transmembrane region" description="Helical" evidence="2">
    <location>
        <begin position="80"/>
        <end position="103"/>
    </location>
</feature>